<dbReference type="SUPFAM" id="SSF52540">
    <property type="entry name" value="P-loop containing nucleoside triphosphate hydrolases"/>
    <property type="match status" value="1"/>
</dbReference>
<organism evidence="1 2">
    <name type="scientific">Paraclostridium bifermentans</name>
    <name type="common">Clostridium bifermentans</name>
    <dbReference type="NCBI Taxonomy" id="1490"/>
    <lineage>
        <taxon>Bacteria</taxon>
        <taxon>Bacillati</taxon>
        <taxon>Bacillota</taxon>
        <taxon>Clostridia</taxon>
        <taxon>Peptostreptococcales</taxon>
        <taxon>Peptostreptococcaceae</taxon>
        <taxon>Paraclostridium</taxon>
    </lineage>
</organism>
<dbReference type="GO" id="GO:0006302">
    <property type="term" value="P:double-strand break repair"/>
    <property type="evidence" value="ECO:0007669"/>
    <property type="project" value="TreeGrafter"/>
</dbReference>
<accession>A0A5P3XCS4</accession>
<dbReference type="PANTHER" id="PTHR32182">
    <property type="entry name" value="DNA REPLICATION AND REPAIR PROTEIN RECF"/>
    <property type="match status" value="1"/>
</dbReference>
<dbReference type="Gene3D" id="3.40.50.300">
    <property type="entry name" value="P-loop containing nucleotide triphosphate hydrolases"/>
    <property type="match status" value="1"/>
</dbReference>
<dbReference type="CDD" id="cd00267">
    <property type="entry name" value="ABC_ATPase"/>
    <property type="match status" value="1"/>
</dbReference>
<name>A0A5P3XCS4_PARBF</name>
<reference evidence="1 2" key="1">
    <citation type="submission" date="2018-09" db="EMBL/GenBank/DDBJ databases">
        <title>A clostridial neurotoxin that targets Anopheles mosquitoes.</title>
        <authorList>
            <person name="Contreras E."/>
            <person name="Masuyer G."/>
            <person name="Qureshi N."/>
            <person name="Chawla S."/>
            <person name="Lim H.L."/>
            <person name="Chen J."/>
            <person name="Stenmark P."/>
            <person name="Gill S."/>
        </authorList>
    </citation>
    <scope>NUCLEOTIDE SEQUENCE [LARGE SCALE GENOMIC DNA]</scope>
    <source>
        <strain evidence="1 2">Cbm</strain>
    </source>
</reference>
<dbReference type="GO" id="GO:0000731">
    <property type="term" value="P:DNA synthesis involved in DNA repair"/>
    <property type="evidence" value="ECO:0007669"/>
    <property type="project" value="TreeGrafter"/>
</dbReference>
<dbReference type="AlphaFoldDB" id="A0A5P3XCS4"/>
<dbReference type="RefSeq" id="WP_150885809.1">
    <property type="nucleotide sequence ID" value="NZ_CP032452.1"/>
</dbReference>
<dbReference type="PANTHER" id="PTHR32182:SF23">
    <property type="entry name" value="ATP BINDING PROTEIN"/>
    <property type="match status" value="1"/>
</dbReference>
<dbReference type="EMBL" id="CP032452">
    <property type="protein sequence ID" value="QEZ67964.1"/>
    <property type="molecule type" value="Genomic_DNA"/>
</dbReference>
<sequence length="671" mass="79370">MQILYIWVKRYGNFYEQEFNLNSKFRFSYGENQLICKLNEKYVKNFFNNLENKNLVIKEVTAIVGNNGAGKTTVLDLIMNLDKLNNTDYIIVTLDENKEFIITTNLNELNLFKLDGYNVKKLNNIKDIIKPNCIYHSSMLDHKYIKVDKSYTKDISTTNLVINGEDSQKDINKNSKNVIKDIEIFYNDFKMQVDFISNFEGRDNFIDFNLPDLLHIKTIGNKDYRDLIQKNAIDKYNDMYFDEIMFEIPIDRNDSRIKNKSISEYMIKELNKVVHNFKKIKLKFIEEEKLELSGYSLNSFKFIIAEGILFNFLIDKVARIEDSEENLLQMIKLIEMLTLNSTKVDYDANYFVDYVTEIISIYGEKHNHLINIDLLSQVTSMKILPILYQCDRINGIIEYIIGTKNIDSIKNIYDIYRNSVGLVEYLNFSWKMSSGEYNMLSLYSRLYWLIDKNTNKIKFNEYKTEDNFITVLLDEADMSFHPEWQRKYVYKLLNFFDKVYINHKLHIIFTTHSPILLSDIPNENVIYLKREENETAVISSNNKTFGANIYNLYNDNFFFNSHNSFGIIGEFATNKIVNIIKNIDLYCKTFNEESDLNYGTKLLKQCKDIIYITGEEYINIILNQKYRNLEKLLKFKSGDTVDIDDYKNCFNSMSPEEKKEFIKYIVENYKG</sequence>
<dbReference type="Proteomes" id="UP000326961">
    <property type="component" value="Chromosome"/>
</dbReference>
<gene>
    <name evidence="1" type="ORF">D4A35_03075</name>
</gene>
<evidence type="ECO:0000313" key="2">
    <source>
        <dbReference type="Proteomes" id="UP000326961"/>
    </source>
</evidence>
<proteinExistence type="predicted"/>
<evidence type="ECO:0000313" key="1">
    <source>
        <dbReference type="EMBL" id="QEZ67964.1"/>
    </source>
</evidence>
<dbReference type="InterPro" id="IPR027417">
    <property type="entry name" value="P-loop_NTPase"/>
</dbReference>
<protein>
    <submittedName>
        <fullName evidence="1">Uncharacterized protein</fullName>
    </submittedName>
</protein>